<protein>
    <submittedName>
        <fullName evidence="1">Uncharacterized protein</fullName>
    </submittedName>
</protein>
<name>A0A9E5DEY7_9EURY</name>
<evidence type="ECO:0000313" key="2">
    <source>
        <dbReference type="Proteomes" id="UP001065682"/>
    </source>
</evidence>
<dbReference type="EMBL" id="VHLL01000010">
    <property type="protein sequence ID" value="MCT8338189.1"/>
    <property type="molecule type" value="Genomic_DNA"/>
</dbReference>
<evidence type="ECO:0000313" key="1">
    <source>
        <dbReference type="EMBL" id="MCT8338189.1"/>
    </source>
</evidence>
<proteinExistence type="predicted"/>
<accession>A0A9E5DEY7</accession>
<organism evidence="1 2">
    <name type="scientific">Methanoculleus formosensis</name>
    <dbReference type="NCBI Taxonomy" id="2590886"/>
    <lineage>
        <taxon>Archaea</taxon>
        <taxon>Methanobacteriati</taxon>
        <taxon>Methanobacteriota</taxon>
        <taxon>Stenosarchaea group</taxon>
        <taxon>Methanomicrobia</taxon>
        <taxon>Methanomicrobiales</taxon>
        <taxon>Methanomicrobiaceae</taxon>
        <taxon>Methanoculleus</taxon>
    </lineage>
</organism>
<keyword evidence="2" id="KW-1185">Reference proteome</keyword>
<reference evidence="1" key="1">
    <citation type="submission" date="2019-06" db="EMBL/GenBank/DDBJ databases">
        <title>Methanoculleus strain from Tamsui River, Taipei, Taiwan.</title>
        <authorList>
            <person name="You Y.-T."/>
            <person name="Chen S.-C."/>
            <person name="Lai S.-J."/>
            <person name="Lee Y.-C."/>
            <person name="Lai M.-C."/>
        </authorList>
    </citation>
    <scope>NUCLEOTIDE SEQUENCE</scope>
    <source>
        <strain evidence="1">Afa-1</strain>
    </source>
</reference>
<gene>
    <name evidence="1" type="ORF">FKB36_11990</name>
</gene>
<comment type="caution">
    <text evidence="1">The sequence shown here is derived from an EMBL/GenBank/DDBJ whole genome shotgun (WGS) entry which is preliminary data.</text>
</comment>
<sequence>MIRQGDGAQANYRRSETLPVEIEVIAGLPSDPLPDHGNQLVPLPVFDHPTVVDVGFSASFRECNEILGVSISCDADPGHQVGYPEAPKNLEEKPGTGYISPFPGVMRDRQSIPLRITM</sequence>
<dbReference type="AlphaFoldDB" id="A0A9E5DEY7"/>
<dbReference type="Proteomes" id="UP001065682">
    <property type="component" value="Unassembled WGS sequence"/>
</dbReference>